<feature type="domain" description="RING-type" evidence="21">
    <location>
        <begin position="1320"/>
        <end position="1358"/>
    </location>
</feature>
<dbReference type="NCBIfam" id="TIGR00604">
    <property type="entry name" value="rad3"/>
    <property type="match status" value="1"/>
</dbReference>
<dbReference type="GO" id="GO:0005524">
    <property type="term" value="F:ATP binding"/>
    <property type="evidence" value="ECO:0007669"/>
    <property type="project" value="UniProtKB-KW"/>
</dbReference>
<dbReference type="GO" id="GO:0070182">
    <property type="term" value="F:DNA polymerase binding"/>
    <property type="evidence" value="ECO:0007669"/>
    <property type="project" value="TreeGrafter"/>
</dbReference>
<dbReference type="Pfam" id="PF23109">
    <property type="entry name" value="ARCH_RTEL1"/>
    <property type="match status" value="1"/>
</dbReference>
<dbReference type="PROSITE" id="PS00690">
    <property type="entry name" value="DEAH_ATP_HELICASE"/>
    <property type="match status" value="1"/>
</dbReference>
<dbReference type="InterPro" id="IPR014013">
    <property type="entry name" value="Helic_SF1/SF2_ATP-bd_DinG/Rad3"/>
</dbReference>
<evidence type="ECO:0000256" key="13">
    <source>
        <dbReference type="ARBA" id="ARBA00023125"/>
    </source>
</evidence>
<dbReference type="InterPro" id="IPR030845">
    <property type="entry name" value="RTEL1"/>
</dbReference>
<evidence type="ECO:0000256" key="4">
    <source>
        <dbReference type="ARBA" id="ARBA00022741"/>
    </source>
</evidence>
<dbReference type="Gene3D" id="1.20.1160.20">
    <property type="match status" value="1"/>
</dbReference>
<dbReference type="InterPro" id="IPR001841">
    <property type="entry name" value="Znf_RING"/>
</dbReference>
<evidence type="ECO:0000256" key="9">
    <source>
        <dbReference type="ARBA" id="ARBA00022833"/>
    </source>
</evidence>
<evidence type="ECO:0000256" key="17">
    <source>
        <dbReference type="ARBA" id="ARBA00049360"/>
    </source>
</evidence>
<dbReference type="InterPro" id="IPR002464">
    <property type="entry name" value="DNA/RNA_helicase_DEAH_CS"/>
</dbReference>
<keyword evidence="14" id="KW-0234">DNA repair</keyword>
<evidence type="ECO:0000313" key="24">
    <source>
        <dbReference type="Proteomes" id="UP000008743"/>
    </source>
</evidence>
<evidence type="ECO:0000256" key="12">
    <source>
        <dbReference type="ARBA" id="ARBA00023014"/>
    </source>
</evidence>
<comment type="catalytic activity">
    <reaction evidence="17">
        <text>ATP + H2O = ADP + phosphate + H(+)</text>
        <dbReference type="Rhea" id="RHEA:13065"/>
        <dbReference type="ChEBI" id="CHEBI:15377"/>
        <dbReference type="ChEBI" id="CHEBI:15378"/>
        <dbReference type="ChEBI" id="CHEBI:30616"/>
        <dbReference type="ChEBI" id="CHEBI:43474"/>
        <dbReference type="ChEBI" id="CHEBI:456216"/>
    </reaction>
</comment>
<reference evidence="24" key="1">
    <citation type="submission" date="2011-02" db="EMBL/GenBank/DDBJ databases">
        <title>The Genome Sequence of Capsaspora owczarzaki ATCC 30864.</title>
        <authorList>
            <person name="Russ C."/>
            <person name="Cuomo C."/>
            <person name="Burger G."/>
            <person name="Gray M.W."/>
            <person name="Holland P.W.H."/>
            <person name="King N."/>
            <person name="Lang F.B.F."/>
            <person name="Roger A.J."/>
            <person name="Ruiz-Trillo I."/>
            <person name="Young S.K."/>
            <person name="Zeng Q."/>
            <person name="Gargeya S."/>
            <person name="Alvarado L."/>
            <person name="Berlin A."/>
            <person name="Chapman S.B."/>
            <person name="Chen Z."/>
            <person name="Freedman E."/>
            <person name="Gellesch M."/>
            <person name="Goldberg J."/>
            <person name="Griggs A."/>
            <person name="Gujja S."/>
            <person name="Heilman E."/>
            <person name="Heiman D."/>
            <person name="Howarth C."/>
            <person name="Mehta T."/>
            <person name="Neiman D."/>
            <person name="Pearson M."/>
            <person name="Roberts A."/>
            <person name="Saif S."/>
            <person name="Shea T."/>
            <person name="Shenoy N."/>
            <person name="Sisk P."/>
            <person name="Stolte C."/>
            <person name="Sykes S."/>
            <person name="White J."/>
            <person name="Yandava C."/>
            <person name="Haas B."/>
            <person name="Nusbaum C."/>
            <person name="Birren B."/>
        </authorList>
    </citation>
    <scope>NUCLEOTIDE SEQUENCE</scope>
    <source>
        <strain evidence="24">ATCC 30864</strain>
    </source>
</reference>
<dbReference type="OrthoDB" id="19182at2759"/>
<keyword evidence="7" id="KW-0378">Hydrolase</keyword>
<dbReference type="InterPro" id="IPR006554">
    <property type="entry name" value="Helicase-like_DEXD_c2"/>
</dbReference>
<dbReference type="GO" id="GO:1904430">
    <property type="term" value="P:negative regulation of t-circle formation"/>
    <property type="evidence" value="ECO:0007669"/>
    <property type="project" value="TreeGrafter"/>
</dbReference>
<dbReference type="FunFam" id="3.40.50.300:FF:000431">
    <property type="entry name" value="Regulator of telomere elongation helicase 1"/>
    <property type="match status" value="1"/>
</dbReference>
<dbReference type="InterPro" id="IPR049909">
    <property type="entry name" value="Rtel1_HHD"/>
</dbReference>
<dbReference type="CDD" id="cd18788">
    <property type="entry name" value="SF2_C_XPD"/>
    <property type="match status" value="1"/>
</dbReference>
<dbReference type="Gene3D" id="3.40.50.300">
    <property type="entry name" value="P-loop containing nucleotide triphosphate hydrolases"/>
    <property type="match status" value="2"/>
</dbReference>
<dbReference type="Pfam" id="PF06733">
    <property type="entry name" value="DEAD_2"/>
    <property type="match status" value="1"/>
</dbReference>
<proteinExistence type="inferred from homology"/>
<dbReference type="InterPro" id="IPR013020">
    <property type="entry name" value="Rad3/Chl1-like"/>
</dbReference>
<dbReference type="SMART" id="SM00491">
    <property type="entry name" value="HELICc2"/>
    <property type="match status" value="1"/>
</dbReference>
<dbReference type="GO" id="GO:0010569">
    <property type="term" value="P:regulation of double-strand break repair via homologous recombination"/>
    <property type="evidence" value="ECO:0007669"/>
    <property type="project" value="TreeGrafter"/>
</dbReference>
<dbReference type="InterPro" id="IPR057498">
    <property type="entry name" value="Rtel1_ARCH"/>
</dbReference>
<dbReference type="InterPro" id="IPR018957">
    <property type="entry name" value="Znf_C3HC4_RING-type"/>
</dbReference>
<dbReference type="SUPFAM" id="SSF52540">
    <property type="entry name" value="P-loop containing nucleoside triphosphate hydrolases"/>
    <property type="match status" value="1"/>
</dbReference>
<dbReference type="eggNOG" id="KOG1132">
    <property type="taxonomic scope" value="Eukaryota"/>
</dbReference>
<dbReference type="GO" id="GO:0006260">
    <property type="term" value="P:DNA replication"/>
    <property type="evidence" value="ECO:0007669"/>
    <property type="project" value="InterPro"/>
</dbReference>
<evidence type="ECO:0000313" key="23">
    <source>
        <dbReference type="EMBL" id="KJE91588.1"/>
    </source>
</evidence>
<dbReference type="Pfam" id="PF13307">
    <property type="entry name" value="Helicase_C_2"/>
    <property type="match status" value="1"/>
</dbReference>
<dbReference type="STRING" id="595528.A0A0D2WMW4"/>
<dbReference type="PANTHER" id="PTHR11472">
    <property type="entry name" value="DNA REPAIR DEAD HELICASE RAD3/XP-D SUBFAMILY MEMBER"/>
    <property type="match status" value="1"/>
</dbReference>
<dbReference type="GO" id="GO:0006281">
    <property type="term" value="P:DNA repair"/>
    <property type="evidence" value="ECO:0007669"/>
    <property type="project" value="UniProtKB-KW"/>
</dbReference>
<evidence type="ECO:0000256" key="20">
    <source>
        <dbReference type="SAM" id="MobiDB-lite"/>
    </source>
</evidence>
<dbReference type="GO" id="GO:0016818">
    <property type="term" value="F:hydrolase activity, acting on acid anhydrides, in phosphorus-containing anhydrides"/>
    <property type="evidence" value="ECO:0007669"/>
    <property type="project" value="InterPro"/>
</dbReference>
<keyword evidence="2" id="KW-0004">4Fe-4S</keyword>
<dbReference type="GO" id="GO:0003678">
    <property type="term" value="F:DNA helicase activity"/>
    <property type="evidence" value="ECO:0007669"/>
    <property type="project" value="InterPro"/>
</dbReference>
<keyword evidence="8 23" id="KW-0347">Helicase</keyword>
<keyword evidence="12" id="KW-0411">Iron-sulfur</keyword>
<dbReference type="InterPro" id="IPR006555">
    <property type="entry name" value="ATP-dep_Helicase_C"/>
</dbReference>
<dbReference type="SMART" id="SM00488">
    <property type="entry name" value="DEXDc2"/>
    <property type="match status" value="1"/>
</dbReference>
<dbReference type="SUPFAM" id="SSF57850">
    <property type="entry name" value="RING/U-box"/>
    <property type="match status" value="1"/>
</dbReference>
<keyword evidence="3" id="KW-0479">Metal-binding</keyword>
<keyword evidence="13" id="KW-0238">DNA-binding</keyword>
<evidence type="ECO:0000256" key="10">
    <source>
        <dbReference type="ARBA" id="ARBA00022840"/>
    </source>
</evidence>
<evidence type="ECO:0000259" key="22">
    <source>
        <dbReference type="PROSITE" id="PS51193"/>
    </source>
</evidence>
<dbReference type="PROSITE" id="PS51193">
    <property type="entry name" value="HELICASE_ATP_BIND_2"/>
    <property type="match status" value="1"/>
</dbReference>
<dbReference type="InterPro" id="IPR010614">
    <property type="entry name" value="RAD3-like_helicase_DEAD"/>
</dbReference>
<evidence type="ECO:0000256" key="11">
    <source>
        <dbReference type="ARBA" id="ARBA00023004"/>
    </source>
</evidence>
<dbReference type="PhylomeDB" id="A0A0D2WMW4"/>
<dbReference type="CDD" id="cd16449">
    <property type="entry name" value="RING-HC"/>
    <property type="match status" value="1"/>
</dbReference>
<evidence type="ECO:0000256" key="8">
    <source>
        <dbReference type="ARBA" id="ARBA00022806"/>
    </source>
</evidence>
<dbReference type="HAMAP" id="MF_03065">
    <property type="entry name" value="RTEL1"/>
    <property type="match status" value="1"/>
</dbReference>
<sequence length="1371" mass="146866">MNSQIERVGMDTKARSTMNGCRCAALNGGRLERLSQLPGRFSAWEAMAAPRSFTIRGVDVEFPFNPYDCQLVYMEQVIQCLQEGTNALLESPTGTGKTLCLLCAALGWRQAAVAAHQLAKLDNRYGGLTLPSGDQQQPGDELVSSEAKAAAFAAVGKSLAGNFADDLSKRLGEASWSAKPGDKPSAVDGDSPVPRIIYSSRTHSQLAQAIKELQCTSYKPIASIIGSREQMCIHPEVSQVHIQSVQVHNCRKLVGLHSCSFYNNLERNKMSRDISNQVLDIEGLVEFGREEKVCPYYLSRQLQNRGEIIFMPYNYLLDPTARKAANLNLANSIIIFDEAHNLESICEDSASFQLTSLDIAMAISEAQSCHDLVSDAKYIGSIEPDDLLLLKKVLLRIESAIAETPLHPQDGFTAHGTFIFDLFRSFNLTFETFSPVLELINSVIEALAEARGTRTSASISLSKFADVLKTMFTEENKVNMDGIRKYYRCHIGQEAAKPVTKASSGWGSTVHVAPSAAGRTLSFWCFSPGFAMRDLTKIGVRSIILTSGTLSPLASFGAEMQLPFPITLENPHVISKSQLWCGVVSTGPSNCNLNSSFKTRSDESYLTDLGSAIVNYARIVPDGLLVFFPSYSVMTQCINHWQNRSGTSAKNVWDMLHQHKHAVIEPREKNLFPSAINEFYAKVRDPTIRGAVFFAVCRGKVSEGLDFADMNGRAVIITGIPYPALHDPRVKIKKQYLDENKAENLKSGIAAINGIEWYNQTAARAVNQAIGRVIRHRSDYGAIILCDSRFAAPGTIAQLPLWVRPYVKTCKNFGDSLAQLAQFFKTAKADVSLHAKPAAGAPILVPEYDVEISSSSAPRGGVLSGATTTASSRSAASASTSTTALASSASSSSNTNVAARNVKSAFAFATALQSSSAGPVSDATATSRPAANAGSASFVLGQLTDRTKPRSLRDSLNYVAAPAIPAPATTVSATRRFGSVAGTSTSAAAPGLGTGSRLSLADRLMAIDPSPVIVEPSPSPNATLSNSEDSVVSVSSTTVARPKRPHSPTDDAPSLEIVESEARPPPQPQTEQRPLRPAASNPAPLSRASSILAMPSTSTSSSSSTTAPAQPTAQTFLAKVLAVLQPAERREFSALLSTYKTGGDVTQLAVGAKRIFAGASGTIEYARQKLLHELRSFVKPNQRLEFDAIVGSAPSAAQRDIVTGLPAQRMPKKRRLQSFGDGLLDVSAPPITDPVQMDVANDGQHTAAAPTDLHETGIQAQAPSGGPANPSTIVSVLSAATPSTNVAVHDDSNDEEEPVESAVDGLASTVHAATATNPTCPVCLAPPKHPFTARCGHICCHGCWMEVLKKALECPVCRQRTRVKQLTKLYF</sequence>
<dbReference type="GO" id="GO:0090657">
    <property type="term" value="P:telomeric loop disassembly"/>
    <property type="evidence" value="ECO:0007669"/>
    <property type="project" value="TreeGrafter"/>
</dbReference>
<dbReference type="GO" id="GO:0045910">
    <property type="term" value="P:negative regulation of DNA recombination"/>
    <property type="evidence" value="ECO:0007669"/>
    <property type="project" value="TreeGrafter"/>
</dbReference>
<dbReference type="GO" id="GO:0003677">
    <property type="term" value="F:DNA binding"/>
    <property type="evidence" value="ECO:0007669"/>
    <property type="project" value="UniProtKB-KW"/>
</dbReference>
<dbReference type="InterPro" id="IPR027417">
    <property type="entry name" value="P-loop_NTPase"/>
</dbReference>
<dbReference type="InterPro" id="IPR045028">
    <property type="entry name" value="DinG/Rad3-like"/>
</dbReference>
<evidence type="ECO:0000256" key="15">
    <source>
        <dbReference type="ARBA" id="ARBA00023235"/>
    </source>
</evidence>
<comment type="subcellular location">
    <subcellularLocation>
        <location evidence="1">Nucleus</location>
    </subcellularLocation>
</comment>
<accession>A0A0D2WMW4</accession>
<keyword evidence="5" id="KW-0227">DNA damage</keyword>
<evidence type="ECO:0000256" key="19">
    <source>
        <dbReference type="PROSITE-ProRule" id="PRU00175"/>
    </source>
</evidence>
<keyword evidence="11" id="KW-0408">Iron</keyword>
<evidence type="ECO:0000256" key="6">
    <source>
        <dbReference type="ARBA" id="ARBA00022771"/>
    </source>
</evidence>
<feature type="compositionally biased region" description="Low complexity" evidence="20">
    <location>
        <begin position="1030"/>
        <end position="1039"/>
    </location>
</feature>
<evidence type="ECO:0000256" key="5">
    <source>
        <dbReference type="ARBA" id="ARBA00022763"/>
    </source>
</evidence>
<dbReference type="Pfam" id="PF23116">
    <property type="entry name" value="HHD_RTEL1"/>
    <property type="match status" value="1"/>
</dbReference>
<dbReference type="PROSITE" id="PS50089">
    <property type="entry name" value="ZF_RING_2"/>
    <property type="match status" value="1"/>
</dbReference>
<dbReference type="PANTHER" id="PTHR11472:SF34">
    <property type="entry name" value="REGULATOR OF TELOMERE ELONGATION HELICASE 1"/>
    <property type="match status" value="1"/>
</dbReference>
<feature type="domain" description="Helicase ATP-binding" evidence="22">
    <location>
        <begin position="56"/>
        <end position="394"/>
    </location>
</feature>
<dbReference type="Pfam" id="PF00097">
    <property type="entry name" value="zf-C3HC4"/>
    <property type="match status" value="1"/>
</dbReference>
<keyword evidence="10" id="KW-0067">ATP-binding</keyword>
<evidence type="ECO:0000256" key="16">
    <source>
        <dbReference type="ARBA" id="ARBA00023242"/>
    </source>
</evidence>
<evidence type="ECO:0000256" key="2">
    <source>
        <dbReference type="ARBA" id="ARBA00022485"/>
    </source>
</evidence>
<dbReference type="GO" id="GO:0051539">
    <property type="term" value="F:4 iron, 4 sulfur cluster binding"/>
    <property type="evidence" value="ECO:0007669"/>
    <property type="project" value="UniProtKB-KW"/>
</dbReference>
<keyword evidence="9" id="KW-0862">Zinc</keyword>
<dbReference type="Gene3D" id="3.30.40.10">
    <property type="entry name" value="Zinc/RING finger domain, C3HC4 (zinc finger)"/>
    <property type="match status" value="1"/>
</dbReference>
<evidence type="ECO:0000256" key="14">
    <source>
        <dbReference type="ARBA" id="ARBA00023204"/>
    </source>
</evidence>
<keyword evidence="4" id="KW-0547">Nucleotide-binding</keyword>
<dbReference type="EMBL" id="KE346362">
    <property type="protein sequence ID" value="KJE91588.1"/>
    <property type="molecule type" value="Genomic_DNA"/>
</dbReference>
<organism evidence="23 24">
    <name type="scientific">Capsaspora owczarzaki (strain ATCC 30864)</name>
    <dbReference type="NCBI Taxonomy" id="595528"/>
    <lineage>
        <taxon>Eukaryota</taxon>
        <taxon>Filasterea</taxon>
        <taxon>Capsaspora</taxon>
    </lineage>
</organism>
<gene>
    <name evidence="23" type="ORF">CAOG_002709</name>
</gene>
<keyword evidence="6 19" id="KW-0863">Zinc-finger</keyword>
<dbReference type="InParanoid" id="A0A0D2WMW4"/>
<evidence type="ECO:0000256" key="1">
    <source>
        <dbReference type="ARBA" id="ARBA00004123"/>
    </source>
</evidence>
<dbReference type="Proteomes" id="UP000008743">
    <property type="component" value="Unassembled WGS sequence"/>
</dbReference>
<name>A0A0D2WMW4_CAPO3</name>
<dbReference type="InterPro" id="IPR013083">
    <property type="entry name" value="Znf_RING/FYVE/PHD"/>
</dbReference>
<evidence type="ECO:0000256" key="7">
    <source>
        <dbReference type="ARBA" id="ARBA00022801"/>
    </source>
</evidence>
<evidence type="ECO:0000256" key="18">
    <source>
        <dbReference type="ARBA" id="ARBA00073810"/>
    </source>
</evidence>
<evidence type="ECO:0000256" key="3">
    <source>
        <dbReference type="ARBA" id="ARBA00022723"/>
    </source>
</evidence>
<dbReference type="GO" id="GO:0006310">
    <property type="term" value="P:DNA recombination"/>
    <property type="evidence" value="ECO:0007669"/>
    <property type="project" value="InterPro"/>
</dbReference>
<dbReference type="GO" id="GO:0005634">
    <property type="term" value="C:nucleus"/>
    <property type="evidence" value="ECO:0007669"/>
    <property type="project" value="UniProtKB-SubCell"/>
</dbReference>
<dbReference type="CDD" id="cd13932">
    <property type="entry name" value="HN_RTEL1"/>
    <property type="match status" value="1"/>
</dbReference>
<evidence type="ECO:0000259" key="21">
    <source>
        <dbReference type="PROSITE" id="PS50089"/>
    </source>
</evidence>
<keyword evidence="16" id="KW-0539">Nucleus</keyword>
<dbReference type="GO" id="GO:0008270">
    <property type="term" value="F:zinc ion binding"/>
    <property type="evidence" value="ECO:0007669"/>
    <property type="project" value="UniProtKB-KW"/>
</dbReference>
<protein>
    <recommendedName>
        <fullName evidence="18">Regulator of telomere elongation helicase 1 homolog</fullName>
    </recommendedName>
</protein>
<keyword evidence="15" id="KW-0413">Isomerase</keyword>
<feature type="region of interest" description="Disordered" evidence="20">
    <location>
        <begin position="1011"/>
        <end position="1085"/>
    </location>
</feature>
<keyword evidence="24" id="KW-1185">Reference proteome</keyword>